<feature type="compositionally biased region" description="Basic and acidic residues" evidence="1">
    <location>
        <begin position="233"/>
        <end position="242"/>
    </location>
</feature>
<dbReference type="KEGG" id="fla:SY85_10705"/>
<reference evidence="4 5" key="2">
    <citation type="journal article" date="2016" name="Int. J. Syst. Evol. Microbiol.">
        <title>Flavisolibacter tropicus sp. nov., isolated from tropical soil.</title>
        <authorList>
            <person name="Lee J.J."/>
            <person name="Kang M.S."/>
            <person name="Kim G.S."/>
            <person name="Lee C.S."/>
            <person name="Lim S."/>
            <person name="Lee J."/>
            <person name="Roh S.H."/>
            <person name="Kang H."/>
            <person name="Ha J.M."/>
            <person name="Bae S."/>
            <person name="Jung H.Y."/>
            <person name="Kim M.K."/>
        </authorList>
    </citation>
    <scope>NUCLEOTIDE SEQUENCE [LARGE SCALE GENOMIC DNA]</scope>
    <source>
        <strain evidence="4 5">LCS9</strain>
    </source>
</reference>
<dbReference type="SUPFAM" id="SSF56601">
    <property type="entry name" value="beta-lactamase/transpeptidase-like"/>
    <property type="match status" value="1"/>
</dbReference>
<proteinExistence type="predicted"/>
<dbReference type="STRING" id="1492898.SY85_10705"/>
<dbReference type="OrthoDB" id="9793489at2"/>
<feature type="region of interest" description="Disordered" evidence="1">
    <location>
        <begin position="229"/>
        <end position="251"/>
    </location>
</feature>
<feature type="signal peptide" evidence="2">
    <location>
        <begin position="1"/>
        <end position="33"/>
    </location>
</feature>
<dbReference type="PANTHER" id="PTHR46825">
    <property type="entry name" value="D-ALANYL-D-ALANINE-CARBOXYPEPTIDASE/ENDOPEPTIDASE AMPH"/>
    <property type="match status" value="1"/>
</dbReference>
<dbReference type="EMBL" id="CP011390">
    <property type="protein sequence ID" value="ANE50903.1"/>
    <property type="molecule type" value="Genomic_DNA"/>
</dbReference>
<protein>
    <recommendedName>
        <fullName evidence="3">Beta-lactamase-related domain-containing protein</fullName>
    </recommendedName>
</protein>
<dbReference type="InterPro" id="IPR050491">
    <property type="entry name" value="AmpC-like"/>
</dbReference>
<name>A0A172TVT5_9BACT</name>
<gene>
    <name evidence="4" type="ORF">SY85_10705</name>
</gene>
<evidence type="ECO:0000313" key="5">
    <source>
        <dbReference type="Proteomes" id="UP000077177"/>
    </source>
</evidence>
<evidence type="ECO:0000259" key="3">
    <source>
        <dbReference type="Pfam" id="PF00144"/>
    </source>
</evidence>
<dbReference type="RefSeq" id="WP_066404345.1">
    <property type="nucleotide sequence ID" value="NZ_CP011390.1"/>
</dbReference>
<accession>A0A172TVT5</accession>
<feature type="chain" id="PRO_5008001218" description="Beta-lactamase-related domain-containing protein" evidence="2">
    <location>
        <begin position="34"/>
        <end position="549"/>
    </location>
</feature>
<dbReference type="Gene3D" id="3.40.710.10">
    <property type="entry name" value="DD-peptidase/beta-lactamase superfamily"/>
    <property type="match status" value="1"/>
</dbReference>
<keyword evidence="2" id="KW-0732">Signal</keyword>
<dbReference type="InterPro" id="IPR001466">
    <property type="entry name" value="Beta-lactam-related"/>
</dbReference>
<feature type="domain" description="Beta-lactamase-related" evidence="3">
    <location>
        <begin position="52"/>
        <end position="352"/>
    </location>
</feature>
<dbReference type="PANTHER" id="PTHR46825:SF9">
    <property type="entry name" value="BETA-LACTAMASE-RELATED DOMAIN-CONTAINING PROTEIN"/>
    <property type="match status" value="1"/>
</dbReference>
<evidence type="ECO:0000256" key="1">
    <source>
        <dbReference type="SAM" id="MobiDB-lite"/>
    </source>
</evidence>
<dbReference type="AlphaFoldDB" id="A0A172TVT5"/>
<reference evidence="5" key="1">
    <citation type="submission" date="2015-01" db="EMBL/GenBank/DDBJ databases">
        <title>Flavisolibacter sp./LCS9/ whole genome sequencing.</title>
        <authorList>
            <person name="Kim M.K."/>
            <person name="Srinivasan S."/>
            <person name="Lee J.-J."/>
        </authorList>
    </citation>
    <scope>NUCLEOTIDE SEQUENCE [LARGE SCALE GENOMIC DNA]</scope>
    <source>
        <strain evidence="5">LCS9</strain>
    </source>
</reference>
<dbReference type="Pfam" id="PF00144">
    <property type="entry name" value="Beta-lactamase"/>
    <property type="match status" value="1"/>
</dbReference>
<dbReference type="Proteomes" id="UP000077177">
    <property type="component" value="Chromosome"/>
</dbReference>
<sequence>MQPNSALTILKTFKFHLLIALSFAGFTASTLKAQTIHSIQDSIDFLLSSWSNKQAPGISVAVIKDGQAHYSRSYGMANIKKGISIDSATTFWIASVSKQFTAAAIYQLAVQKKLVLDNSIRVYFPKLPPVFQKITVNQLIHHTSGMRDGFVLTALSKKPPATYTNENVMHYLQASAALNFTPGTEYEYNNSCYVLLAQLIEKLTGKTYPDYMKAEVFQPLGMNRTYVSPTFPNDEKQAEGYRESGPNTYREDHFQGKTYGSSSIITTLNDLIRWSQFLQNPQTVPQLSPVAKLLMQPGMLSNRQLIAYAGGLEKLMYRGRTLYEHFGADEGFKADILYFPETKVSVIGLTNNSSYYGLLTLLLQVSDVVHDGKRAALPSVDQSGEKIQEQFYYNEEKPQLAKVQRFPGYVTISSAPSGYAAPFQVIGDTLRNLDPIPAQYLQKKQSIEVLDPYYHNTTRLHEIQPVVKKEDWKTFAGEYLSKELQTSYKIMATDSALQFEFLPGLTFDLFRITDTDFVFEYLGANYLQFSKDGFAFTREGCRKLEFRRQ</sequence>
<dbReference type="InterPro" id="IPR012338">
    <property type="entry name" value="Beta-lactam/transpept-like"/>
</dbReference>
<evidence type="ECO:0000256" key="2">
    <source>
        <dbReference type="SAM" id="SignalP"/>
    </source>
</evidence>
<organism evidence="4 5">
    <name type="scientific">Flavisolibacter tropicus</name>
    <dbReference type="NCBI Taxonomy" id="1492898"/>
    <lineage>
        <taxon>Bacteria</taxon>
        <taxon>Pseudomonadati</taxon>
        <taxon>Bacteroidota</taxon>
        <taxon>Chitinophagia</taxon>
        <taxon>Chitinophagales</taxon>
        <taxon>Chitinophagaceae</taxon>
        <taxon>Flavisolibacter</taxon>
    </lineage>
</organism>
<evidence type="ECO:0000313" key="4">
    <source>
        <dbReference type="EMBL" id="ANE50903.1"/>
    </source>
</evidence>
<keyword evidence="5" id="KW-1185">Reference proteome</keyword>